<proteinExistence type="predicted"/>
<sequence length="68" mass="7997">MIYMALQENLTHHGQPMVQGTDHLKDLQVFAMMRLHQEPMIRFGLCHPLDLSMPQELQVLPQEMFLTH</sequence>
<organism evidence="1">
    <name type="scientific">Arundo donax</name>
    <name type="common">Giant reed</name>
    <name type="synonym">Donax arundinaceus</name>
    <dbReference type="NCBI Taxonomy" id="35708"/>
    <lineage>
        <taxon>Eukaryota</taxon>
        <taxon>Viridiplantae</taxon>
        <taxon>Streptophyta</taxon>
        <taxon>Embryophyta</taxon>
        <taxon>Tracheophyta</taxon>
        <taxon>Spermatophyta</taxon>
        <taxon>Magnoliopsida</taxon>
        <taxon>Liliopsida</taxon>
        <taxon>Poales</taxon>
        <taxon>Poaceae</taxon>
        <taxon>PACMAD clade</taxon>
        <taxon>Arundinoideae</taxon>
        <taxon>Arundineae</taxon>
        <taxon>Arundo</taxon>
    </lineage>
</organism>
<name>A0A0A9GHL8_ARUDO</name>
<reference evidence="1" key="1">
    <citation type="submission" date="2014-09" db="EMBL/GenBank/DDBJ databases">
        <authorList>
            <person name="Magalhaes I.L.F."/>
            <person name="Oliveira U."/>
            <person name="Santos F.R."/>
            <person name="Vidigal T.H.D.A."/>
            <person name="Brescovit A.D."/>
            <person name="Santos A.J."/>
        </authorList>
    </citation>
    <scope>NUCLEOTIDE SEQUENCE</scope>
    <source>
        <tissue evidence="1">Shoot tissue taken approximately 20 cm above the soil surface</tissue>
    </source>
</reference>
<dbReference type="AlphaFoldDB" id="A0A0A9GHL8"/>
<protein>
    <submittedName>
        <fullName evidence="1">Uncharacterized protein</fullName>
    </submittedName>
</protein>
<dbReference type="EMBL" id="GBRH01177748">
    <property type="protein sequence ID" value="JAE20148.1"/>
    <property type="molecule type" value="Transcribed_RNA"/>
</dbReference>
<reference evidence="1" key="2">
    <citation type="journal article" date="2015" name="Data Brief">
        <title>Shoot transcriptome of the giant reed, Arundo donax.</title>
        <authorList>
            <person name="Barrero R.A."/>
            <person name="Guerrero F.D."/>
            <person name="Moolhuijzen P."/>
            <person name="Goolsby J.A."/>
            <person name="Tidwell J."/>
            <person name="Bellgard S.E."/>
            <person name="Bellgard M.I."/>
        </authorList>
    </citation>
    <scope>NUCLEOTIDE SEQUENCE</scope>
    <source>
        <tissue evidence="1">Shoot tissue taken approximately 20 cm above the soil surface</tissue>
    </source>
</reference>
<evidence type="ECO:0000313" key="1">
    <source>
        <dbReference type="EMBL" id="JAE20148.1"/>
    </source>
</evidence>
<accession>A0A0A9GHL8</accession>